<organism evidence="2 3">
    <name type="scientific">Phytophthora megakarya</name>
    <dbReference type="NCBI Taxonomy" id="4795"/>
    <lineage>
        <taxon>Eukaryota</taxon>
        <taxon>Sar</taxon>
        <taxon>Stramenopiles</taxon>
        <taxon>Oomycota</taxon>
        <taxon>Peronosporomycetes</taxon>
        <taxon>Peronosporales</taxon>
        <taxon>Peronosporaceae</taxon>
        <taxon>Phytophthora</taxon>
    </lineage>
</organism>
<name>A0A225VBZ6_9STRA</name>
<accession>A0A225VBZ6</accession>
<keyword evidence="1" id="KW-0472">Membrane</keyword>
<evidence type="ECO:0000313" key="3">
    <source>
        <dbReference type="Proteomes" id="UP000198211"/>
    </source>
</evidence>
<evidence type="ECO:0000256" key="1">
    <source>
        <dbReference type="SAM" id="Phobius"/>
    </source>
</evidence>
<feature type="transmembrane region" description="Helical" evidence="1">
    <location>
        <begin position="51"/>
        <end position="70"/>
    </location>
</feature>
<dbReference type="Proteomes" id="UP000198211">
    <property type="component" value="Unassembled WGS sequence"/>
</dbReference>
<protein>
    <submittedName>
        <fullName evidence="2">Uncharacterized protein</fullName>
    </submittedName>
</protein>
<reference evidence="3" key="1">
    <citation type="submission" date="2017-03" db="EMBL/GenBank/DDBJ databases">
        <title>Phytopthora megakarya and P. palmivora, two closely related causual agents of cacao black pod achieved similar genome size and gene model numbers by different mechanisms.</title>
        <authorList>
            <person name="Ali S."/>
            <person name="Shao J."/>
            <person name="Larry D.J."/>
            <person name="Kronmiller B."/>
            <person name="Shen D."/>
            <person name="Strem M.D."/>
            <person name="Melnick R.L."/>
            <person name="Guiltinan M.J."/>
            <person name="Tyler B.M."/>
            <person name="Meinhardt L.W."/>
            <person name="Bailey B.A."/>
        </authorList>
    </citation>
    <scope>NUCLEOTIDE SEQUENCE [LARGE SCALE GENOMIC DNA]</scope>
    <source>
        <strain evidence="3">zdho120</strain>
    </source>
</reference>
<dbReference type="EMBL" id="NBNE01005654">
    <property type="protein sequence ID" value="OWZ03216.1"/>
    <property type="molecule type" value="Genomic_DNA"/>
</dbReference>
<dbReference type="AlphaFoldDB" id="A0A225VBZ6"/>
<proteinExistence type="predicted"/>
<keyword evidence="1" id="KW-1133">Transmembrane helix</keyword>
<keyword evidence="3" id="KW-1185">Reference proteome</keyword>
<gene>
    <name evidence="2" type="ORF">PHMEG_00025092</name>
</gene>
<keyword evidence="1" id="KW-0812">Transmembrane</keyword>
<comment type="caution">
    <text evidence="2">The sequence shown here is derived from an EMBL/GenBank/DDBJ whole genome shotgun (WGS) entry which is preliminary data.</text>
</comment>
<sequence length="109" mass="11915">MGILSIYAKSCKTWGFSHGSVVIRSFSGVSGFKSSSENCYWMRSFVVATNIGEWIATSPMLLTAFFFILFGHSISLCKKCGSDLKQEVGSGYISLFAHLAGKHAKFKGQ</sequence>
<evidence type="ECO:0000313" key="2">
    <source>
        <dbReference type="EMBL" id="OWZ03216.1"/>
    </source>
</evidence>